<dbReference type="CDD" id="cd02909">
    <property type="entry name" value="cupin_pirin_N"/>
    <property type="match status" value="1"/>
</dbReference>
<evidence type="ECO:0000313" key="7">
    <source>
        <dbReference type="Proteomes" id="UP000235778"/>
    </source>
</evidence>
<dbReference type="EMBL" id="MCSI01000003">
    <property type="protein sequence ID" value="PME75226.1"/>
    <property type="molecule type" value="Genomic_DNA"/>
</dbReference>
<comment type="similarity">
    <text evidence="1 3">Belongs to the pirin family.</text>
</comment>
<dbReference type="GO" id="GO:0051213">
    <property type="term" value="F:dioxygenase activity"/>
    <property type="evidence" value="ECO:0007669"/>
    <property type="project" value="UniProtKB-KW"/>
</dbReference>
<dbReference type="Gene3D" id="2.60.120.10">
    <property type="entry name" value="Jelly Rolls"/>
    <property type="match status" value="2"/>
</dbReference>
<dbReference type="PANTHER" id="PTHR13903:SF8">
    <property type="entry name" value="PIRIN"/>
    <property type="match status" value="1"/>
</dbReference>
<dbReference type="InterPro" id="IPR012093">
    <property type="entry name" value="Pirin"/>
</dbReference>
<evidence type="ECO:0000313" key="6">
    <source>
        <dbReference type="EMBL" id="PME75226.1"/>
    </source>
</evidence>
<dbReference type="SUPFAM" id="SSF51182">
    <property type="entry name" value="RmlC-like cupins"/>
    <property type="match status" value="1"/>
</dbReference>
<sequence length="290" mass="32082">MTNVRAVDHVIAAHATSDGDGVKIQRLAGFNNTRFSPFLMVDELKSDESKDYVGGFPPHPHRGIETLTYMLKGHFQHKDHMGNAGELRSGGAQWMAAGRGVIHSEMPMMEEGALHGFQIWINQPATHKMQPAQYHDFQNESIAEHQDEQSGLLRVIAGGFELYNQTDDDSEALRAQGPLQTTGVPLSVADWRANSGQKVTLGTNVNHNAMTYVYRGSIKIGDKVINQSQLALLTKAELLSLESLDDSGVLIFSGQPINEPVVHYGPFVMNSMEEIEQTIQDYNNGVFETY</sequence>
<comment type="caution">
    <text evidence="6">The sequence shown here is derived from an EMBL/GenBank/DDBJ whole genome shotgun (WGS) entry which is preliminary data.</text>
</comment>
<evidence type="ECO:0000256" key="1">
    <source>
        <dbReference type="ARBA" id="ARBA00008416"/>
    </source>
</evidence>
<comment type="cofactor">
    <cofactor evidence="2">
        <name>Fe cation</name>
        <dbReference type="ChEBI" id="CHEBI:24875"/>
    </cofactor>
    <text evidence="2">Binds 1 Fe cation per subunit.</text>
</comment>
<dbReference type="AlphaFoldDB" id="A0A1B9QFM8"/>
<dbReference type="PANTHER" id="PTHR13903">
    <property type="entry name" value="PIRIN-RELATED"/>
    <property type="match status" value="1"/>
</dbReference>
<dbReference type="GO" id="GO:0046872">
    <property type="term" value="F:metal ion binding"/>
    <property type="evidence" value="ECO:0007669"/>
    <property type="project" value="UniProtKB-KW"/>
</dbReference>
<dbReference type="PIRSF" id="PIRSF006232">
    <property type="entry name" value="Pirin"/>
    <property type="match status" value="1"/>
</dbReference>
<dbReference type="Pfam" id="PF05726">
    <property type="entry name" value="Pirin_C"/>
    <property type="match status" value="1"/>
</dbReference>
<dbReference type="InterPro" id="IPR003829">
    <property type="entry name" value="Pirin_N_dom"/>
</dbReference>
<accession>A0A1B9QFM8</accession>
<dbReference type="RefSeq" id="WP_017105157.1">
    <property type="nucleotide sequence ID" value="NZ_MAKA01000072.1"/>
</dbReference>
<dbReference type="Proteomes" id="UP000235778">
    <property type="component" value="Unassembled WGS sequence"/>
</dbReference>
<keyword evidence="6" id="KW-0223">Dioxygenase</keyword>
<dbReference type="Pfam" id="PF02678">
    <property type="entry name" value="Pirin"/>
    <property type="match status" value="1"/>
</dbReference>
<gene>
    <name evidence="6" type="ORF">BCV30_03095</name>
</gene>
<evidence type="ECO:0000256" key="2">
    <source>
        <dbReference type="PIRSR" id="PIRSR006232-1"/>
    </source>
</evidence>
<keyword evidence="6" id="KW-0560">Oxidoreductase</keyword>
<dbReference type="CDD" id="cd02247">
    <property type="entry name" value="cupin_pirin_C"/>
    <property type="match status" value="1"/>
</dbReference>
<feature type="binding site" evidence="2">
    <location>
        <position position="103"/>
    </location>
    <ligand>
        <name>Fe cation</name>
        <dbReference type="ChEBI" id="CHEBI:24875"/>
    </ligand>
</feature>
<evidence type="ECO:0000259" key="4">
    <source>
        <dbReference type="Pfam" id="PF02678"/>
    </source>
</evidence>
<dbReference type="InterPro" id="IPR011051">
    <property type="entry name" value="RmlC_Cupin_sf"/>
</dbReference>
<feature type="binding site" evidence="2">
    <location>
        <position position="59"/>
    </location>
    <ligand>
        <name>Fe cation</name>
        <dbReference type="ChEBI" id="CHEBI:24875"/>
    </ligand>
</feature>
<feature type="domain" description="Pirin C-terminal" evidence="5">
    <location>
        <begin position="189"/>
        <end position="287"/>
    </location>
</feature>
<evidence type="ECO:0000256" key="3">
    <source>
        <dbReference type="RuleBase" id="RU003457"/>
    </source>
</evidence>
<dbReference type="InterPro" id="IPR008778">
    <property type="entry name" value="Pirin_C_dom"/>
</dbReference>
<dbReference type="InterPro" id="IPR014710">
    <property type="entry name" value="RmlC-like_jellyroll"/>
</dbReference>
<protein>
    <submittedName>
        <fullName evidence="6">Quercetin 2,3-dioxygenase</fullName>
    </submittedName>
</protein>
<name>A0A1B9QFM8_9VIBR</name>
<feature type="domain" description="Pirin N-terminal" evidence="4">
    <location>
        <begin position="31"/>
        <end position="121"/>
    </location>
</feature>
<evidence type="ECO:0000259" key="5">
    <source>
        <dbReference type="Pfam" id="PF05726"/>
    </source>
</evidence>
<organism evidence="6 7">
    <name type="scientific">Vibrio lentus</name>
    <dbReference type="NCBI Taxonomy" id="136468"/>
    <lineage>
        <taxon>Bacteria</taxon>
        <taxon>Pseudomonadati</taxon>
        <taxon>Pseudomonadota</taxon>
        <taxon>Gammaproteobacteria</taxon>
        <taxon>Vibrionales</taxon>
        <taxon>Vibrionaceae</taxon>
        <taxon>Vibrio</taxon>
    </lineage>
</organism>
<keyword evidence="2" id="KW-0479">Metal-binding</keyword>
<reference evidence="7" key="1">
    <citation type="submission" date="2016-07" db="EMBL/GenBank/DDBJ databases">
        <title>Nontailed viruses are major unrecognized killers of bacteria in the ocean.</title>
        <authorList>
            <person name="Kauffman K."/>
            <person name="Hussain F."/>
            <person name="Yang J."/>
            <person name="Arevalo P."/>
            <person name="Brown J."/>
            <person name="Cutler M."/>
            <person name="Kelly L."/>
            <person name="Polz M.F."/>
        </authorList>
    </citation>
    <scope>NUCLEOTIDE SEQUENCE [LARGE SCALE GENOMIC DNA]</scope>
    <source>
        <strain evidence="7">10N.286.55.C1</strain>
    </source>
</reference>
<feature type="binding site" evidence="2">
    <location>
        <position position="105"/>
    </location>
    <ligand>
        <name>Fe cation</name>
        <dbReference type="ChEBI" id="CHEBI:24875"/>
    </ligand>
</feature>
<keyword evidence="2" id="KW-0408">Iron</keyword>
<feature type="binding site" evidence="2">
    <location>
        <position position="61"/>
    </location>
    <ligand>
        <name>Fe cation</name>
        <dbReference type="ChEBI" id="CHEBI:24875"/>
    </ligand>
</feature>
<proteinExistence type="inferred from homology"/>